<keyword evidence="2" id="KW-1185">Reference proteome</keyword>
<sequence>MHDYQPGYPIDCRTASMRDRAARGHLGDFEYAAARVMARFTGERVVIQDDNSVNGMADLRIDYRDGVAGFAEVVTDIDRDYSAMVSAVRNNQQIPAPALGRIWWVTLSARAQLRNLTKALPNKLLAVQQSGALFEIVHWEQHLESHASDAVRDLASLGVVQLASRQVQPDEDGKILIHGEGTGGPAELNWTAFTEWLTQFLFGTQQADVRRKLAATNAEERHAFVGASFSTPWAAYHSLSDDYRELPTEHPELPAEITHLWVWSYPLGRCIAWFPDDGWFDPSTRWATP</sequence>
<dbReference type="Proteomes" id="UP000622552">
    <property type="component" value="Unassembled WGS sequence"/>
</dbReference>
<reference evidence="1" key="1">
    <citation type="submission" date="2020-11" db="EMBL/GenBank/DDBJ databases">
        <title>Sequencing the genomes of 1000 actinobacteria strains.</title>
        <authorList>
            <person name="Klenk H.-P."/>
        </authorList>
    </citation>
    <scope>NUCLEOTIDE SEQUENCE</scope>
    <source>
        <strain evidence="1">DSM 45356</strain>
    </source>
</reference>
<accession>A0A8J7GG91</accession>
<dbReference type="AlphaFoldDB" id="A0A8J7GG91"/>
<organism evidence="1 2">
    <name type="scientific">Longispora fulva</name>
    <dbReference type="NCBI Taxonomy" id="619741"/>
    <lineage>
        <taxon>Bacteria</taxon>
        <taxon>Bacillati</taxon>
        <taxon>Actinomycetota</taxon>
        <taxon>Actinomycetes</taxon>
        <taxon>Micromonosporales</taxon>
        <taxon>Micromonosporaceae</taxon>
        <taxon>Longispora</taxon>
    </lineage>
</organism>
<proteinExistence type="predicted"/>
<dbReference type="RefSeq" id="WP_233473202.1">
    <property type="nucleotide sequence ID" value="NZ_BONS01000037.1"/>
</dbReference>
<protein>
    <submittedName>
        <fullName evidence="1">Uncharacterized protein</fullName>
    </submittedName>
</protein>
<evidence type="ECO:0000313" key="2">
    <source>
        <dbReference type="Proteomes" id="UP000622552"/>
    </source>
</evidence>
<evidence type="ECO:0000313" key="1">
    <source>
        <dbReference type="EMBL" id="MBG6138414.1"/>
    </source>
</evidence>
<name>A0A8J7GG91_9ACTN</name>
<dbReference type="EMBL" id="JADOUF010000001">
    <property type="protein sequence ID" value="MBG6138414.1"/>
    <property type="molecule type" value="Genomic_DNA"/>
</dbReference>
<comment type="caution">
    <text evidence="1">The sequence shown here is derived from an EMBL/GenBank/DDBJ whole genome shotgun (WGS) entry which is preliminary data.</text>
</comment>
<gene>
    <name evidence="1" type="ORF">IW245_004608</name>
</gene>